<keyword evidence="6" id="KW-1185">Reference proteome</keyword>
<feature type="region of interest" description="Disordered" evidence="3">
    <location>
        <begin position="1"/>
        <end position="54"/>
    </location>
</feature>
<organism evidence="5 6">
    <name type="scientific">Phycicoccus avicenniae</name>
    <dbReference type="NCBI Taxonomy" id="2828860"/>
    <lineage>
        <taxon>Bacteria</taxon>
        <taxon>Bacillati</taxon>
        <taxon>Actinomycetota</taxon>
        <taxon>Actinomycetes</taxon>
        <taxon>Micrococcales</taxon>
        <taxon>Intrasporangiaceae</taxon>
        <taxon>Phycicoccus</taxon>
    </lineage>
</organism>
<accession>A0A941DBT0</accession>
<gene>
    <name evidence="5" type="ORF">KC207_09250</name>
</gene>
<evidence type="ECO:0000256" key="1">
    <source>
        <dbReference type="ARBA" id="ARBA00022679"/>
    </source>
</evidence>
<keyword evidence="1" id="KW-0808">Transferase</keyword>
<evidence type="ECO:0000313" key="6">
    <source>
        <dbReference type="Proteomes" id="UP000677016"/>
    </source>
</evidence>
<sequence>MRADLRSWSSDTGLLGRTRAPDGRRGQGWGRAETARPGYPPRPGTLTPSRPRERSVSTRVITFGTFDVFHVGHVNILTRAHDLGDHLTVGISTDELNHAKKGRYPVYRQEHRSQIVASLDCVDAVFYEHSLEAKREYLLEHRADVLVMGQDWEGRFDEFRDVVEVVYLPRTADISTTDIIHEIKNRLED</sequence>
<dbReference type="NCBIfam" id="TIGR00125">
    <property type="entry name" value="cyt_tran_rel"/>
    <property type="match status" value="1"/>
</dbReference>
<protein>
    <submittedName>
        <fullName evidence="5">Adenylyltransferase/cytidyltransferase family protein</fullName>
    </submittedName>
</protein>
<feature type="domain" description="Cytidyltransferase-like" evidence="4">
    <location>
        <begin position="61"/>
        <end position="181"/>
    </location>
</feature>
<dbReference type="EMBL" id="JAGSNF010000012">
    <property type="protein sequence ID" value="MBR7743472.1"/>
    <property type="molecule type" value="Genomic_DNA"/>
</dbReference>
<proteinExistence type="predicted"/>
<comment type="caution">
    <text evidence="5">The sequence shown here is derived from an EMBL/GenBank/DDBJ whole genome shotgun (WGS) entry which is preliminary data.</text>
</comment>
<dbReference type="PANTHER" id="PTHR43793">
    <property type="entry name" value="FAD SYNTHASE"/>
    <property type="match status" value="1"/>
</dbReference>
<evidence type="ECO:0000256" key="2">
    <source>
        <dbReference type="ARBA" id="ARBA00022695"/>
    </source>
</evidence>
<dbReference type="Pfam" id="PF01467">
    <property type="entry name" value="CTP_transf_like"/>
    <property type="match status" value="1"/>
</dbReference>
<dbReference type="PANTHER" id="PTHR43793:SF1">
    <property type="entry name" value="FAD SYNTHASE"/>
    <property type="match status" value="1"/>
</dbReference>
<evidence type="ECO:0000259" key="4">
    <source>
        <dbReference type="Pfam" id="PF01467"/>
    </source>
</evidence>
<name>A0A941DBT0_9MICO</name>
<dbReference type="AlphaFoldDB" id="A0A941DBT0"/>
<evidence type="ECO:0000256" key="3">
    <source>
        <dbReference type="SAM" id="MobiDB-lite"/>
    </source>
</evidence>
<reference evidence="5" key="1">
    <citation type="submission" date="2021-04" db="EMBL/GenBank/DDBJ databases">
        <title>Phycicoccus avicenniae sp. nov., a novel endophytic actinomycetes isolated from branch of Avicennia mariana.</title>
        <authorList>
            <person name="Tuo L."/>
        </authorList>
    </citation>
    <scope>NUCLEOTIDE SEQUENCE</scope>
    <source>
        <strain evidence="5">BSK3Z-2</strain>
    </source>
</reference>
<dbReference type="GO" id="GO:0016779">
    <property type="term" value="F:nucleotidyltransferase activity"/>
    <property type="evidence" value="ECO:0007669"/>
    <property type="project" value="UniProtKB-KW"/>
</dbReference>
<dbReference type="InterPro" id="IPR014729">
    <property type="entry name" value="Rossmann-like_a/b/a_fold"/>
</dbReference>
<dbReference type="Proteomes" id="UP000677016">
    <property type="component" value="Unassembled WGS sequence"/>
</dbReference>
<evidence type="ECO:0000313" key="5">
    <source>
        <dbReference type="EMBL" id="MBR7743472.1"/>
    </source>
</evidence>
<keyword evidence="2 5" id="KW-0548">Nucleotidyltransferase</keyword>
<dbReference type="Gene3D" id="3.40.50.620">
    <property type="entry name" value="HUPs"/>
    <property type="match status" value="1"/>
</dbReference>
<dbReference type="InterPro" id="IPR004821">
    <property type="entry name" value="Cyt_trans-like"/>
</dbReference>
<dbReference type="InterPro" id="IPR050385">
    <property type="entry name" value="Archaeal_FAD_synthase"/>
</dbReference>
<dbReference type="SUPFAM" id="SSF52374">
    <property type="entry name" value="Nucleotidylyl transferase"/>
    <property type="match status" value="1"/>
</dbReference>